<accession>A0A6A3ISD0</accession>
<evidence type="ECO:0000256" key="1">
    <source>
        <dbReference type="SAM" id="MobiDB-lite"/>
    </source>
</evidence>
<evidence type="ECO:0000313" key="3">
    <source>
        <dbReference type="EMBL" id="KAE9291423.1"/>
    </source>
</evidence>
<sequence length="698" mass="79059">MIPRKAARRIKHAAAGVELPDGAIKGMQTSRASYMQNAAARCTPAPSGQSQLTATLAEAKSSGDNIVPATPDSQDDVIIGESKVGTADGDADLPIQLGQWLQSFQGTEVAVAANRQCAILAILATPINHQGREMENLTDVVEEATELKWYVYTLMMANLRKDVELHLVDPILECNKLYPDQVKYGSVQGATAALYAHYDASRRRSAGTQVPPTFWAGPHELRAMAQYLREPIVVFDVNSAGDAHVQRCSYGQHRLKDGTDHESGCCNTVTDREATEYLRTCWRLHVLPTFVVLRHHERHFYGVSHGELYLRWRAEGDSAYTSTITAEYDWKEYVNDMNEHERAVDLNTVNQLADSDKVNALMLKRCEMRVRLDLVHARLGLPILDRHGIEADRDAILVEEERHIHMEYGIDGYAANSQSDPVEDPEEYTLPSRSARVATGDVTMTSYYRILRVSAEVSMDHLDKPLAALIETANRDAFMHWCTLFRKSLQIPATKRRTQIADMRQWFLSRTDALRHLFAFLPYPEQEAKTWPLDMLEEWGAQEVFLEQTAALKRIVMAPDIRTSTREYCTEWLQAAMDSQIHPETAQALARSPDRWRRLANWLPQSFCRDQPQHLTEQEWRVLHTLPYTITCWGDTMMGRAPDGARAIWYDTFPFLRTLCHGVVERNDWSEATLAPTGQAWGESADEDSNLHSPPSRN</sequence>
<protein>
    <submittedName>
        <fullName evidence="2">Uncharacterized protein</fullName>
    </submittedName>
</protein>
<name>A0A6A3ISD0_9STRA</name>
<dbReference type="EMBL" id="QXFT01002924">
    <property type="protein sequence ID" value="KAE9291423.1"/>
    <property type="molecule type" value="Genomic_DNA"/>
</dbReference>
<evidence type="ECO:0000313" key="5">
    <source>
        <dbReference type="Proteomes" id="UP000435112"/>
    </source>
</evidence>
<reference evidence="2 5" key="1">
    <citation type="submission" date="2018-09" db="EMBL/GenBank/DDBJ databases">
        <title>Genomic investigation of the strawberry pathogen Phytophthora fragariae indicates pathogenicity is determined by transcriptional variation in three key races.</title>
        <authorList>
            <person name="Adams T.M."/>
            <person name="Armitage A.D."/>
            <person name="Sobczyk M.K."/>
            <person name="Bates H.J."/>
            <person name="Dunwell J.M."/>
            <person name="Nellist C.F."/>
            <person name="Harrison R.J."/>
        </authorList>
    </citation>
    <scope>NUCLEOTIDE SEQUENCE [LARGE SCALE GENOMIC DNA]</scope>
    <source>
        <strain evidence="2 5">SCRP324</strain>
        <strain evidence="3 4">SCRP333</strain>
    </source>
</reference>
<dbReference type="AlphaFoldDB" id="A0A6A3ISD0"/>
<dbReference type="EMBL" id="QXFU01002713">
    <property type="protein sequence ID" value="KAE8982373.1"/>
    <property type="molecule type" value="Genomic_DNA"/>
</dbReference>
<feature type="region of interest" description="Disordered" evidence="1">
    <location>
        <begin position="678"/>
        <end position="698"/>
    </location>
</feature>
<evidence type="ECO:0000313" key="2">
    <source>
        <dbReference type="EMBL" id="KAE8982373.1"/>
    </source>
</evidence>
<dbReference type="OrthoDB" id="128576at2759"/>
<dbReference type="Proteomes" id="UP000434957">
    <property type="component" value="Unassembled WGS sequence"/>
</dbReference>
<keyword evidence="4" id="KW-1185">Reference proteome</keyword>
<proteinExistence type="predicted"/>
<dbReference type="Proteomes" id="UP000435112">
    <property type="component" value="Unassembled WGS sequence"/>
</dbReference>
<evidence type="ECO:0000313" key="4">
    <source>
        <dbReference type="Proteomes" id="UP000434957"/>
    </source>
</evidence>
<organism evidence="2 5">
    <name type="scientific">Phytophthora rubi</name>
    <dbReference type="NCBI Taxonomy" id="129364"/>
    <lineage>
        <taxon>Eukaryota</taxon>
        <taxon>Sar</taxon>
        <taxon>Stramenopiles</taxon>
        <taxon>Oomycota</taxon>
        <taxon>Peronosporomycetes</taxon>
        <taxon>Peronosporales</taxon>
        <taxon>Peronosporaceae</taxon>
        <taxon>Phytophthora</taxon>
    </lineage>
</organism>
<gene>
    <name evidence="2" type="ORF">PR002_g23547</name>
    <name evidence="3" type="ORF">PR003_g25041</name>
</gene>
<comment type="caution">
    <text evidence="2">The sequence shown here is derived from an EMBL/GenBank/DDBJ whole genome shotgun (WGS) entry which is preliminary data.</text>
</comment>